<protein>
    <recommendedName>
        <fullName evidence="3">HTH cro/C1-type domain-containing protein</fullName>
    </recommendedName>
</protein>
<comment type="caution">
    <text evidence="1">The sequence shown here is derived from an EMBL/GenBank/DDBJ whole genome shotgun (WGS) entry which is preliminary data.</text>
</comment>
<organism evidence="1 2">
    <name type="scientific">Deinococcus cellulosilyticus (strain DSM 18568 / NBRC 106333 / KACC 11606 / 5516J-15)</name>
    <dbReference type="NCBI Taxonomy" id="1223518"/>
    <lineage>
        <taxon>Bacteria</taxon>
        <taxon>Thermotogati</taxon>
        <taxon>Deinococcota</taxon>
        <taxon>Deinococci</taxon>
        <taxon>Deinococcales</taxon>
        <taxon>Deinococcaceae</taxon>
        <taxon>Deinococcus</taxon>
    </lineage>
</organism>
<gene>
    <name evidence="1" type="ORF">DC3_43090</name>
</gene>
<sequence>MTHTPKSQMNVHPGEYLKLEMDSRNETLQDLAAVLKIPEHQLQDVLNGKSPFTPQMASLLEKHWGSSGFMLLECQKDLDGEALDG</sequence>
<dbReference type="InterPro" id="IPR001387">
    <property type="entry name" value="Cro/C1-type_HTH"/>
</dbReference>
<dbReference type="InterPro" id="IPR010982">
    <property type="entry name" value="Lambda_DNA-bd_dom_sf"/>
</dbReference>
<accession>A0A511N751</accession>
<keyword evidence="2" id="KW-1185">Reference proteome</keyword>
<dbReference type="EMBL" id="BJXB01000023">
    <property type="protein sequence ID" value="GEM48674.1"/>
    <property type="molecule type" value="Genomic_DNA"/>
</dbReference>
<proteinExistence type="predicted"/>
<dbReference type="GO" id="GO:0003677">
    <property type="term" value="F:DNA binding"/>
    <property type="evidence" value="ECO:0007669"/>
    <property type="project" value="InterPro"/>
</dbReference>
<dbReference type="CDD" id="cd00093">
    <property type="entry name" value="HTH_XRE"/>
    <property type="match status" value="1"/>
</dbReference>
<dbReference type="Proteomes" id="UP000321306">
    <property type="component" value="Unassembled WGS sequence"/>
</dbReference>
<name>A0A511N751_DEIC1</name>
<reference evidence="1 2" key="1">
    <citation type="submission" date="2019-07" db="EMBL/GenBank/DDBJ databases">
        <title>Whole genome shotgun sequence of Deinococcus cellulosilyticus NBRC 106333.</title>
        <authorList>
            <person name="Hosoyama A."/>
            <person name="Uohara A."/>
            <person name="Ohji S."/>
            <person name="Ichikawa N."/>
        </authorList>
    </citation>
    <scope>NUCLEOTIDE SEQUENCE [LARGE SCALE GENOMIC DNA]</scope>
    <source>
        <strain evidence="1 2">NBRC 106333</strain>
    </source>
</reference>
<dbReference type="SUPFAM" id="SSF47413">
    <property type="entry name" value="lambda repressor-like DNA-binding domains"/>
    <property type="match status" value="1"/>
</dbReference>
<evidence type="ECO:0008006" key="3">
    <source>
        <dbReference type="Google" id="ProtNLM"/>
    </source>
</evidence>
<dbReference type="Gene3D" id="1.10.260.40">
    <property type="entry name" value="lambda repressor-like DNA-binding domains"/>
    <property type="match status" value="1"/>
</dbReference>
<evidence type="ECO:0000313" key="1">
    <source>
        <dbReference type="EMBL" id="GEM48674.1"/>
    </source>
</evidence>
<evidence type="ECO:0000313" key="2">
    <source>
        <dbReference type="Proteomes" id="UP000321306"/>
    </source>
</evidence>
<dbReference type="AlphaFoldDB" id="A0A511N751"/>